<evidence type="ECO:0000313" key="3">
    <source>
        <dbReference type="Proteomes" id="UP000249135"/>
    </source>
</evidence>
<name>A0A2W5SC10_VARPD</name>
<organism evidence="2 3">
    <name type="scientific">Variovorax paradoxus</name>
    <dbReference type="NCBI Taxonomy" id="34073"/>
    <lineage>
        <taxon>Bacteria</taxon>
        <taxon>Pseudomonadati</taxon>
        <taxon>Pseudomonadota</taxon>
        <taxon>Betaproteobacteria</taxon>
        <taxon>Burkholderiales</taxon>
        <taxon>Comamonadaceae</taxon>
        <taxon>Variovorax</taxon>
    </lineage>
</organism>
<feature type="transmembrane region" description="Helical" evidence="1">
    <location>
        <begin position="40"/>
        <end position="57"/>
    </location>
</feature>
<dbReference type="EMBL" id="QFPP01000029">
    <property type="protein sequence ID" value="PZQ77163.1"/>
    <property type="molecule type" value="Genomic_DNA"/>
</dbReference>
<sequence length="167" mass="17294">MPHPISPLGALHTAISVAPVVAGLYCYARQRGIHASTRAGQVYLAGLFLSVVTSFGLSSTGKFNAGHALGLLALAAALGGVIVGRLGFLGRLRPYLSAAGLSFSFFLLLVPGINETLSRLPPSHPIGSGIESPVVRGALLGWVVLFAVGLCVQMWTVHAGRRALRSA</sequence>
<evidence type="ECO:0000256" key="1">
    <source>
        <dbReference type="SAM" id="Phobius"/>
    </source>
</evidence>
<gene>
    <name evidence="2" type="ORF">DI563_04760</name>
</gene>
<keyword evidence="1" id="KW-0812">Transmembrane</keyword>
<comment type="caution">
    <text evidence="2">The sequence shown here is derived from an EMBL/GenBank/DDBJ whole genome shotgun (WGS) entry which is preliminary data.</text>
</comment>
<evidence type="ECO:0008006" key="4">
    <source>
        <dbReference type="Google" id="ProtNLM"/>
    </source>
</evidence>
<feature type="transmembrane region" description="Helical" evidence="1">
    <location>
        <begin position="69"/>
        <end position="88"/>
    </location>
</feature>
<proteinExistence type="predicted"/>
<keyword evidence="1" id="KW-0472">Membrane</keyword>
<accession>A0A2W5SC10</accession>
<feature type="transmembrane region" description="Helical" evidence="1">
    <location>
        <begin position="134"/>
        <end position="157"/>
    </location>
</feature>
<dbReference type="AlphaFoldDB" id="A0A2W5SC10"/>
<dbReference type="Proteomes" id="UP000249135">
    <property type="component" value="Unassembled WGS sequence"/>
</dbReference>
<feature type="transmembrane region" description="Helical" evidence="1">
    <location>
        <begin position="6"/>
        <end position="28"/>
    </location>
</feature>
<keyword evidence="1" id="KW-1133">Transmembrane helix</keyword>
<reference evidence="2 3" key="1">
    <citation type="submission" date="2017-08" db="EMBL/GenBank/DDBJ databases">
        <title>Infants hospitalized years apart are colonized by the same room-sourced microbial strains.</title>
        <authorList>
            <person name="Brooks B."/>
            <person name="Olm M.R."/>
            <person name="Firek B.A."/>
            <person name="Baker R."/>
            <person name="Thomas B.C."/>
            <person name="Morowitz M.J."/>
            <person name="Banfield J.F."/>
        </authorList>
    </citation>
    <scope>NUCLEOTIDE SEQUENCE [LARGE SCALE GENOMIC DNA]</scope>
    <source>
        <strain evidence="2">S2_005_003_R2_41</strain>
    </source>
</reference>
<evidence type="ECO:0000313" key="2">
    <source>
        <dbReference type="EMBL" id="PZQ77163.1"/>
    </source>
</evidence>
<feature type="transmembrane region" description="Helical" evidence="1">
    <location>
        <begin position="95"/>
        <end position="114"/>
    </location>
</feature>
<protein>
    <recommendedName>
        <fullName evidence="4">DUF2306 domain-containing protein</fullName>
    </recommendedName>
</protein>